<evidence type="ECO:0000256" key="6">
    <source>
        <dbReference type="ARBA" id="ARBA00023004"/>
    </source>
</evidence>
<organism evidence="10 11">
    <name type="scientific">Psophocarpus tetragonolobus</name>
    <name type="common">Winged bean</name>
    <name type="synonym">Dolichos tetragonolobus</name>
    <dbReference type="NCBI Taxonomy" id="3891"/>
    <lineage>
        <taxon>Eukaryota</taxon>
        <taxon>Viridiplantae</taxon>
        <taxon>Streptophyta</taxon>
        <taxon>Embryophyta</taxon>
        <taxon>Tracheophyta</taxon>
        <taxon>Spermatophyta</taxon>
        <taxon>Magnoliopsida</taxon>
        <taxon>eudicotyledons</taxon>
        <taxon>Gunneridae</taxon>
        <taxon>Pentapetalae</taxon>
        <taxon>rosids</taxon>
        <taxon>fabids</taxon>
        <taxon>Fabales</taxon>
        <taxon>Fabaceae</taxon>
        <taxon>Papilionoideae</taxon>
        <taxon>50 kb inversion clade</taxon>
        <taxon>NPAAA clade</taxon>
        <taxon>indigoferoid/millettioid clade</taxon>
        <taxon>Phaseoleae</taxon>
        <taxon>Psophocarpus</taxon>
    </lineage>
</organism>
<dbReference type="InterPro" id="IPR001128">
    <property type="entry name" value="Cyt_P450"/>
</dbReference>
<evidence type="ECO:0000256" key="5">
    <source>
        <dbReference type="ARBA" id="ARBA00023002"/>
    </source>
</evidence>
<dbReference type="SUPFAM" id="SSF48264">
    <property type="entry name" value="Cytochrome P450"/>
    <property type="match status" value="1"/>
</dbReference>
<name>A0AAN9SH95_PSOTE</name>
<dbReference type="CDD" id="cd11064">
    <property type="entry name" value="CYP86A"/>
    <property type="match status" value="1"/>
</dbReference>
<dbReference type="PRINTS" id="PR00463">
    <property type="entry name" value="EP450I"/>
</dbReference>
<keyword evidence="7" id="KW-0503">Monooxygenase</keyword>
<evidence type="ECO:0000313" key="11">
    <source>
        <dbReference type="Proteomes" id="UP001386955"/>
    </source>
</evidence>
<dbReference type="PANTHER" id="PTHR24296">
    <property type="entry name" value="CYTOCHROME P450"/>
    <property type="match status" value="1"/>
</dbReference>
<sequence>MSESPIGKVCVLLAIISVLILTIFSCGRKMLLCRCETCQAYLTSSWSKSFDNLCDWYAHLLRNSPTKTIDIHVLGNTITANPDNVEYILKTRFHNFPKGKTFSSILGDFLGRGIFNVDGESWTFQKKMASFELTKTSIRSFAFQVVNFEIQHRLLPLLLLSKQNHAVLDLQDVFKRFSFDTICRFSFGLDPICLELSLPMSDFATSFDLASKLSAERAMSVSPFIWKMKRFLNVGSEKKLREAVNMINILAKEVIRQRKKMGFSSRKDLLSRFMTSVNDETYLKDIIISFLLAGRDTVASALTSLFWLLAKHPEVESAILVEAERVMGSDNNEASFEKIQELHYLQAAAYESMRLYPPIQLDSKFCVEDDVLCDGTCVKKGNRVTYHPYAMGRLEEIWGSDCLEFRPERWLKDGVFCPESPFKYPVFQAGMRVCLGKDMALLELKCVTLSLLRRFHIELVAAGPHHRNPRFSPGLTATFSCGLPVKVSPRGTQ</sequence>
<evidence type="ECO:0000256" key="7">
    <source>
        <dbReference type="ARBA" id="ARBA00023033"/>
    </source>
</evidence>
<gene>
    <name evidence="10" type="ORF">VNO78_17819</name>
</gene>
<keyword evidence="9" id="KW-0472">Membrane</keyword>
<dbReference type="Proteomes" id="UP001386955">
    <property type="component" value="Unassembled WGS sequence"/>
</dbReference>
<dbReference type="PRINTS" id="PR00385">
    <property type="entry name" value="P450"/>
</dbReference>
<dbReference type="GO" id="GO:0005506">
    <property type="term" value="F:iron ion binding"/>
    <property type="evidence" value="ECO:0007669"/>
    <property type="project" value="InterPro"/>
</dbReference>
<evidence type="ECO:0000256" key="3">
    <source>
        <dbReference type="ARBA" id="ARBA00022617"/>
    </source>
</evidence>
<keyword evidence="4 8" id="KW-0479">Metal-binding</keyword>
<evidence type="ECO:0000256" key="8">
    <source>
        <dbReference type="PIRSR" id="PIRSR602401-1"/>
    </source>
</evidence>
<dbReference type="GO" id="GO:0016705">
    <property type="term" value="F:oxidoreductase activity, acting on paired donors, with incorporation or reduction of molecular oxygen"/>
    <property type="evidence" value="ECO:0007669"/>
    <property type="project" value="InterPro"/>
</dbReference>
<keyword evidence="5" id="KW-0560">Oxidoreductase</keyword>
<dbReference type="AlphaFoldDB" id="A0AAN9SH95"/>
<reference evidence="10 11" key="1">
    <citation type="submission" date="2024-01" db="EMBL/GenBank/DDBJ databases">
        <title>The genomes of 5 underutilized Papilionoideae crops provide insights into root nodulation and disease resistanc.</title>
        <authorList>
            <person name="Jiang F."/>
        </authorList>
    </citation>
    <scope>NUCLEOTIDE SEQUENCE [LARGE SCALE GENOMIC DNA]</scope>
    <source>
        <strain evidence="10">DUOXIRENSHENG_FW03</strain>
        <tissue evidence="10">Leaves</tissue>
    </source>
</reference>
<dbReference type="Pfam" id="PF00067">
    <property type="entry name" value="p450"/>
    <property type="match status" value="1"/>
</dbReference>
<proteinExistence type="inferred from homology"/>
<dbReference type="InterPro" id="IPR036396">
    <property type="entry name" value="Cyt_P450_sf"/>
</dbReference>
<evidence type="ECO:0000256" key="4">
    <source>
        <dbReference type="ARBA" id="ARBA00022723"/>
    </source>
</evidence>
<dbReference type="InterPro" id="IPR002401">
    <property type="entry name" value="Cyt_P450_E_grp-I"/>
</dbReference>
<evidence type="ECO:0000256" key="9">
    <source>
        <dbReference type="SAM" id="Phobius"/>
    </source>
</evidence>
<keyword evidence="9" id="KW-0812">Transmembrane</keyword>
<comment type="caution">
    <text evidence="10">The sequence shown here is derived from an EMBL/GenBank/DDBJ whole genome shotgun (WGS) entry which is preliminary data.</text>
</comment>
<keyword evidence="9" id="KW-1133">Transmembrane helix</keyword>
<dbReference type="EMBL" id="JAYMYS010000004">
    <property type="protein sequence ID" value="KAK7396663.1"/>
    <property type="molecule type" value="Genomic_DNA"/>
</dbReference>
<feature type="transmembrane region" description="Helical" evidence="9">
    <location>
        <begin position="6"/>
        <end position="24"/>
    </location>
</feature>
<accession>A0AAN9SH95</accession>
<evidence type="ECO:0000313" key="10">
    <source>
        <dbReference type="EMBL" id="KAK7396663.1"/>
    </source>
</evidence>
<feature type="binding site" description="axial binding residue" evidence="8">
    <location>
        <position position="434"/>
    </location>
    <ligand>
        <name>heme</name>
        <dbReference type="ChEBI" id="CHEBI:30413"/>
    </ligand>
    <ligandPart>
        <name>Fe</name>
        <dbReference type="ChEBI" id="CHEBI:18248"/>
    </ligandPart>
</feature>
<comment type="similarity">
    <text evidence="2">Belongs to the cytochrome P450 family.</text>
</comment>
<dbReference type="Gene3D" id="1.10.630.10">
    <property type="entry name" value="Cytochrome P450"/>
    <property type="match status" value="1"/>
</dbReference>
<keyword evidence="6 8" id="KW-0408">Iron</keyword>
<dbReference type="GO" id="GO:0020037">
    <property type="term" value="F:heme binding"/>
    <property type="evidence" value="ECO:0007669"/>
    <property type="project" value="InterPro"/>
</dbReference>
<evidence type="ECO:0000256" key="1">
    <source>
        <dbReference type="ARBA" id="ARBA00001971"/>
    </source>
</evidence>
<keyword evidence="3 8" id="KW-0349">Heme</keyword>
<evidence type="ECO:0008006" key="12">
    <source>
        <dbReference type="Google" id="ProtNLM"/>
    </source>
</evidence>
<dbReference type="GO" id="GO:0004497">
    <property type="term" value="F:monooxygenase activity"/>
    <property type="evidence" value="ECO:0007669"/>
    <property type="project" value="UniProtKB-KW"/>
</dbReference>
<protein>
    <recommendedName>
        <fullName evidence="12">Cytochrome P450</fullName>
    </recommendedName>
</protein>
<evidence type="ECO:0000256" key="2">
    <source>
        <dbReference type="ARBA" id="ARBA00010617"/>
    </source>
</evidence>
<comment type="cofactor">
    <cofactor evidence="1 8">
        <name>heme</name>
        <dbReference type="ChEBI" id="CHEBI:30413"/>
    </cofactor>
</comment>
<keyword evidence="11" id="KW-1185">Reference proteome</keyword>